<name>A0A5Y2QDN1_SALER</name>
<proteinExistence type="predicted"/>
<gene>
    <name evidence="1" type="ORF">FK359_21590</name>
</gene>
<dbReference type="AlphaFoldDB" id="A0A5Y2QDN1"/>
<comment type="caution">
    <text evidence="1">The sequence shown here is derived from an EMBL/GenBank/DDBJ whole genome shotgun (WGS) entry which is preliminary data.</text>
</comment>
<reference evidence="1" key="1">
    <citation type="submission" date="2019-06" db="EMBL/GenBank/DDBJ databases">
        <authorList>
            <consortium name="NARMS: The National Antimicrobial Resistance Monitoring System"/>
        </authorList>
    </citation>
    <scope>NUCLEOTIDE SEQUENCE</scope>
    <source>
        <strain evidence="1">FSIS11922028</strain>
    </source>
</reference>
<dbReference type="EMBL" id="AAILHG010000064">
    <property type="protein sequence ID" value="ECF4712773.1"/>
    <property type="molecule type" value="Genomic_DNA"/>
</dbReference>
<dbReference type="RefSeq" id="WP_000094764.1">
    <property type="nucleotide sequence ID" value="NZ_JANAFV010000011.1"/>
</dbReference>
<sequence length="71" mass="7895">MSSIAAFSLGNPVERLARVLKENQDKLNLSKDGFVSVDLSNKRAMDAIKAQMDKLEGIKTSTVKEKTNRTR</sequence>
<accession>A0A5Y2QDN1</accession>
<evidence type="ECO:0000313" key="1">
    <source>
        <dbReference type="EMBL" id="ECF4712773.1"/>
    </source>
</evidence>
<protein>
    <submittedName>
        <fullName evidence="1">Multidrug ABC transporter ATPase</fullName>
    </submittedName>
</protein>
<organism evidence="1">
    <name type="scientific">Salmonella enterica</name>
    <name type="common">Salmonella choleraesuis</name>
    <dbReference type="NCBI Taxonomy" id="28901"/>
    <lineage>
        <taxon>Bacteria</taxon>
        <taxon>Pseudomonadati</taxon>
        <taxon>Pseudomonadota</taxon>
        <taxon>Gammaproteobacteria</taxon>
        <taxon>Enterobacterales</taxon>
        <taxon>Enterobacteriaceae</taxon>
        <taxon>Salmonella</taxon>
    </lineage>
</organism>